<dbReference type="AlphaFoldDB" id="A0A914NGC9"/>
<evidence type="ECO:0000259" key="6">
    <source>
        <dbReference type="Pfam" id="PF05699"/>
    </source>
</evidence>
<dbReference type="SUPFAM" id="SSF53098">
    <property type="entry name" value="Ribonuclease H-like"/>
    <property type="match status" value="1"/>
</dbReference>
<keyword evidence="2" id="KW-0479">Metal-binding</keyword>
<dbReference type="Proteomes" id="UP000887563">
    <property type="component" value="Unplaced"/>
</dbReference>
<keyword evidence="3" id="KW-0863">Zinc-finger</keyword>
<dbReference type="GO" id="GO:0008270">
    <property type="term" value="F:zinc ion binding"/>
    <property type="evidence" value="ECO:0007669"/>
    <property type="project" value="UniProtKB-KW"/>
</dbReference>
<protein>
    <submittedName>
        <fullName evidence="8">HAT C-terminal dimerisation domain-containing protein</fullName>
    </submittedName>
</protein>
<reference evidence="8" key="1">
    <citation type="submission" date="2022-11" db="UniProtKB">
        <authorList>
            <consortium name="WormBaseParasite"/>
        </authorList>
    </citation>
    <scope>IDENTIFICATION</scope>
</reference>
<dbReference type="Pfam" id="PF05699">
    <property type="entry name" value="Dimer_Tnp_hAT"/>
    <property type="match status" value="1"/>
</dbReference>
<evidence type="ECO:0000256" key="4">
    <source>
        <dbReference type="ARBA" id="ARBA00022833"/>
    </source>
</evidence>
<dbReference type="WBParaSite" id="Minc3s06238g39540">
    <property type="protein sequence ID" value="Minc3s06238g39540"/>
    <property type="gene ID" value="Minc3s06238g39540"/>
</dbReference>
<comment type="subcellular location">
    <subcellularLocation>
        <location evidence="1">Nucleus</location>
    </subcellularLocation>
</comment>
<proteinExistence type="predicted"/>
<evidence type="ECO:0000313" key="7">
    <source>
        <dbReference type="Proteomes" id="UP000887563"/>
    </source>
</evidence>
<dbReference type="InterPro" id="IPR052035">
    <property type="entry name" value="ZnF_BED_domain_contain"/>
</dbReference>
<organism evidence="7 8">
    <name type="scientific">Meloidogyne incognita</name>
    <name type="common">Southern root-knot nematode worm</name>
    <name type="synonym">Oxyuris incognita</name>
    <dbReference type="NCBI Taxonomy" id="6306"/>
    <lineage>
        <taxon>Eukaryota</taxon>
        <taxon>Metazoa</taxon>
        <taxon>Ecdysozoa</taxon>
        <taxon>Nematoda</taxon>
        <taxon>Chromadorea</taxon>
        <taxon>Rhabditida</taxon>
        <taxon>Tylenchina</taxon>
        <taxon>Tylenchomorpha</taxon>
        <taxon>Tylenchoidea</taxon>
        <taxon>Meloidogynidae</taxon>
        <taxon>Meloidogyninae</taxon>
        <taxon>Meloidogyne</taxon>
        <taxon>Meloidogyne incognita group</taxon>
    </lineage>
</organism>
<evidence type="ECO:0000256" key="5">
    <source>
        <dbReference type="ARBA" id="ARBA00023242"/>
    </source>
</evidence>
<keyword evidence="7" id="KW-1185">Reference proteome</keyword>
<sequence>MDLNIPTRTLLQDMPCRWNASYNMIKRIAEQQEALAQYAIQNKKFDFTFDANESILLHELTKLLQPLEELTRLFCCETSSISVKYPYAKLVIQKISLLQFENSDVNKIRDQIISGLGTKFFVYKEDTFVKINKLVYNRFSDHQLAMFFDPRFKDKMAEFPEFLRRRVFLHFAGMPETTIDEDQILPISPISKKPKGLLDFFNQALAGSSNDETIRRPDIEKEVTDYCTLNLIQSNEDPLDFWKLRAKNFPLLSKEAQKFLCIPASSIASEQLFSTARDTYTYRRRSLNPRKAEMLIFLNRNLPIINYKY</sequence>
<dbReference type="InterPro" id="IPR008906">
    <property type="entry name" value="HATC_C_dom"/>
</dbReference>
<dbReference type="GO" id="GO:0005634">
    <property type="term" value="C:nucleus"/>
    <property type="evidence" value="ECO:0007669"/>
    <property type="project" value="UniProtKB-SubCell"/>
</dbReference>
<dbReference type="PANTHER" id="PTHR46481">
    <property type="entry name" value="ZINC FINGER BED DOMAIN-CONTAINING PROTEIN 4"/>
    <property type="match status" value="1"/>
</dbReference>
<evidence type="ECO:0000256" key="1">
    <source>
        <dbReference type="ARBA" id="ARBA00004123"/>
    </source>
</evidence>
<evidence type="ECO:0000256" key="2">
    <source>
        <dbReference type="ARBA" id="ARBA00022723"/>
    </source>
</evidence>
<name>A0A914NGC9_MELIC</name>
<dbReference type="InterPro" id="IPR012337">
    <property type="entry name" value="RNaseH-like_sf"/>
</dbReference>
<evidence type="ECO:0000256" key="3">
    <source>
        <dbReference type="ARBA" id="ARBA00022771"/>
    </source>
</evidence>
<accession>A0A914NGC9</accession>
<feature type="domain" description="HAT C-terminal dimerisation" evidence="6">
    <location>
        <begin position="223"/>
        <end position="302"/>
    </location>
</feature>
<keyword evidence="5" id="KW-0539">Nucleus</keyword>
<keyword evidence="4" id="KW-0862">Zinc</keyword>
<dbReference type="GO" id="GO:0046983">
    <property type="term" value="F:protein dimerization activity"/>
    <property type="evidence" value="ECO:0007669"/>
    <property type="project" value="InterPro"/>
</dbReference>
<evidence type="ECO:0000313" key="8">
    <source>
        <dbReference type="WBParaSite" id="Minc3s06238g39540"/>
    </source>
</evidence>
<dbReference type="PANTHER" id="PTHR46481:SF10">
    <property type="entry name" value="ZINC FINGER BED DOMAIN-CONTAINING PROTEIN 39"/>
    <property type="match status" value="1"/>
</dbReference>